<keyword evidence="10" id="KW-0378">Hydrolase</keyword>
<comment type="cofactor">
    <cofactor evidence="8">
        <name>Zn(2+)</name>
        <dbReference type="ChEBI" id="CHEBI:29105"/>
    </cofactor>
    <text evidence="8">Binds 2 zinc ions per subunit.</text>
</comment>
<dbReference type="GO" id="GO:0006270">
    <property type="term" value="P:DNA replication initiation"/>
    <property type="evidence" value="ECO:0007669"/>
    <property type="project" value="TreeGrafter"/>
</dbReference>
<evidence type="ECO:0000256" key="3">
    <source>
        <dbReference type="ARBA" id="ARBA00022723"/>
    </source>
</evidence>
<dbReference type="HAMAP" id="MF_00983">
    <property type="entry name" value="PriA"/>
    <property type="match status" value="1"/>
</dbReference>
<dbReference type="GO" id="GO:0005524">
    <property type="term" value="F:ATP binding"/>
    <property type="evidence" value="ECO:0007669"/>
    <property type="project" value="UniProtKB-UniRule"/>
</dbReference>
<keyword evidence="6 8" id="KW-0067">ATP-binding</keyword>
<dbReference type="Gene3D" id="3.40.50.300">
    <property type="entry name" value="P-loop containing nucleotide triphosphate hydrolases"/>
    <property type="match status" value="1"/>
</dbReference>
<evidence type="ECO:0000256" key="7">
    <source>
        <dbReference type="ARBA" id="ARBA00023125"/>
    </source>
</evidence>
<dbReference type="AlphaFoldDB" id="A0A841FTW4"/>
<keyword evidence="11" id="KW-1185">Reference proteome</keyword>
<keyword evidence="5 8" id="KW-0862">Zinc</keyword>
<dbReference type="GO" id="GO:0008270">
    <property type="term" value="F:zinc ion binding"/>
    <property type="evidence" value="ECO:0007669"/>
    <property type="project" value="UniProtKB-UniRule"/>
</dbReference>
<dbReference type="RefSeq" id="WP_239122329.1">
    <property type="nucleotide sequence ID" value="NZ_BONT01000084.1"/>
</dbReference>
<comment type="function">
    <text evidence="8">Initiates the restart of stalled replication forks, which reloads the replicative helicase on sites other than the origin of replication. Recognizes and binds to abandoned replication forks and remodels them to uncover a helicase loading site. Promotes assembly of the primosome at these replication forks.</text>
</comment>
<dbReference type="InterPro" id="IPR027417">
    <property type="entry name" value="P-loop_NTPase"/>
</dbReference>
<feature type="binding site" evidence="8">
    <location>
        <position position="393"/>
    </location>
    <ligand>
        <name>Zn(2+)</name>
        <dbReference type="ChEBI" id="CHEBI:29105"/>
        <label>2</label>
    </ligand>
</feature>
<comment type="caution">
    <text evidence="8">As this protein does not have any detectable helicase domains, it probably does not have helicase activity.</text>
</comment>
<evidence type="ECO:0000256" key="6">
    <source>
        <dbReference type="ARBA" id="ARBA00022840"/>
    </source>
</evidence>
<keyword evidence="3 8" id="KW-0479">Metal-binding</keyword>
<dbReference type="Proteomes" id="UP000548476">
    <property type="component" value="Unassembled WGS sequence"/>
</dbReference>
<sequence length="648" mass="69184">MDEATGGTRVARVCVDSPLPHLDRLFDYRVPPELAEQIRPGCRVKVRFAGQALSGFVIELADGTDFGGRLADVAKLVSPERVLTPEILRLARAVADRFAGNLSDVLRLAVPPRQARVEAEPPREPAEAVTAPEAEAWRAYEHGGAFLQSLATGHHPRAVWGALPGEDWPRRFAEAAATTAAAGKGVVLVVPDQRDLDRLDRALTEVLGPDRHVTLSAALGPAKRYRAFLAVSRGAVRVVAGTRAAAFAPVRDLGLVAMWDAGDDSHAEPRAPYPHARTVLLTRAQNTDTAVLLGGFTRTTEDQLLLDTEWARPLTAPRETLRERAPHIVPVGDDAQLAHDPQAAAARLPSTTWNAARDALAADRPVLIQSPRRGYIPIVSCQECRSRARCPHCQGPLALHSASAPPQCRWCGKQSPDFRCPTCGGTRLRAAVIGAARTADELGRAFPGVPVRTSGGDRVLDSVPGGAALVVATPGAEPVVEGGYGAVLLLDAWALLTRADLRAGEETLRRWMTAAALARPARDGGQVVVVADGGLAVVQALLRWDPAWFAARELAERASLRFPPIARMASLTGPPQALEDLLRHASLPPGTEELGPVPVDDRTERLLLRTPRTHGAELAAALHGASGVRSTKKTADPVRVQVDPSELL</sequence>
<evidence type="ECO:0000313" key="10">
    <source>
        <dbReference type="EMBL" id="MBB6039456.1"/>
    </source>
</evidence>
<evidence type="ECO:0000259" key="9">
    <source>
        <dbReference type="Pfam" id="PF17764"/>
    </source>
</evidence>
<reference evidence="10 11" key="1">
    <citation type="submission" date="2020-08" db="EMBL/GenBank/DDBJ databases">
        <title>Genomic Encyclopedia of Type Strains, Phase IV (KMG-IV): sequencing the most valuable type-strain genomes for metagenomic binning, comparative biology and taxonomic classification.</title>
        <authorList>
            <person name="Goeker M."/>
        </authorList>
    </citation>
    <scope>NUCLEOTIDE SEQUENCE [LARGE SCALE GENOMIC DNA]</scope>
    <source>
        <strain evidence="10 11">YIM 65646</strain>
    </source>
</reference>
<feature type="binding site" evidence="8">
    <location>
        <position position="390"/>
    </location>
    <ligand>
        <name>Zn(2+)</name>
        <dbReference type="ChEBI" id="CHEBI:29105"/>
        <label>2</label>
    </ligand>
</feature>
<dbReference type="Gene3D" id="3.40.1440.60">
    <property type="entry name" value="PriA, 3(prime) DNA-binding domain"/>
    <property type="match status" value="1"/>
</dbReference>
<keyword evidence="7 8" id="KW-0238">DNA-binding</keyword>
<feature type="binding site" evidence="8">
    <location>
        <position position="411"/>
    </location>
    <ligand>
        <name>Zn(2+)</name>
        <dbReference type="ChEBI" id="CHEBI:29105"/>
        <label>2</label>
    </ligand>
</feature>
<dbReference type="GO" id="GO:0006310">
    <property type="term" value="P:DNA recombination"/>
    <property type="evidence" value="ECO:0007669"/>
    <property type="project" value="InterPro"/>
</dbReference>
<feature type="domain" description="Primosomal protein N' 3' DNA-binding" evidence="9">
    <location>
        <begin position="12"/>
        <end position="111"/>
    </location>
</feature>
<evidence type="ECO:0000256" key="4">
    <source>
        <dbReference type="ARBA" id="ARBA00022741"/>
    </source>
</evidence>
<evidence type="ECO:0000256" key="8">
    <source>
        <dbReference type="HAMAP-Rule" id="MF_00983"/>
    </source>
</evidence>
<proteinExistence type="inferred from homology"/>
<organism evidence="10 11">
    <name type="scientific">Phytomonospora endophytica</name>
    <dbReference type="NCBI Taxonomy" id="714109"/>
    <lineage>
        <taxon>Bacteria</taxon>
        <taxon>Bacillati</taxon>
        <taxon>Actinomycetota</taxon>
        <taxon>Actinomycetes</taxon>
        <taxon>Micromonosporales</taxon>
        <taxon>Micromonosporaceae</taxon>
        <taxon>Phytomonospora</taxon>
    </lineage>
</organism>
<dbReference type="GO" id="GO:0003677">
    <property type="term" value="F:DNA binding"/>
    <property type="evidence" value="ECO:0007669"/>
    <property type="project" value="UniProtKB-UniRule"/>
</dbReference>
<name>A0A841FTW4_9ACTN</name>
<dbReference type="GO" id="GO:1990077">
    <property type="term" value="C:primosome complex"/>
    <property type="evidence" value="ECO:0007669"/>
    <property type="project" value="UniProtKB-UniRule"/>
</dbReference>
<keyword evidence="4 8" id="KW-0547">Nucleotide-binding</keyword>
<accession>A0A841FTW4</accession>
<dbReference type="GO" id="GO:0016787">
    <property type="term" value="F:hydrolase activity"/>
    <property type="evidence" value="ECO:0007669"/>
    <property type="project" value="UniProtKB-KW"/>
</dbReference>
<dbReference type="GO" id="GO:0006269">
    <property type="term" value="P:DNA replication, synthesis of primer"/>
    <property type="evidence" value="ECO:0007669"/>
    <property type="project" value="UniProtKB-KW"/>
</dbReference>
<comment type="subunit">
    <text evidence="8">Component of the replication restart primosome.</text>
</comment>
<feature type="binding site" evidence="8">
    <location>
        <position position="408"/>
    </location>
    <ligand>
        <name>Zn(2+)</name>
        <dbReference type="ChEBI" id="CHEBI:29105"/>
        <label>2</label>
    </ligand>
</feature>
<keyword evidence="1 8" id="KW-0639">Primosome</keyword>
<keyword evidence="2 8" id="KW-0235">DNA replication</keyword>
<dbReference type="InterPro" id="IPR005259">
    <property type="entry name" value="PriA"/>
</dbReference>
<evidence type="ECO:0000256" key="2">
    <source>
        <dbReference type="ARBA" id="ARBA00022705"/>
    </source>
</evidence>
<comment type="similarity">
    <text evidence="8">Belongs to the helicase family. PriA subfamily.</text>
</comment>
<dbReference type="EMBL" id="JACHGT010000022">
    <property type="protein sequence ID" value="MBB6039456.1"/>
    <property type="molecule type" value="Genomic_DNA"/>
</dbReference>
<feature type="binding site" evidence="8">
    <location>
        <position position="384"/>
    </location>
    <ligand>
        <name>Zn(2+)</name>
        <dbReference type="ChEBI" id="CHEBI:29105"/>
        <label>1</label>
    </ligand>
</feature>
<dbReference type="PANTHER" id="PTHR30580:SF0">
    <property type="entry name" value="PRIMOSOMAL PROTEIN N"/>
    <property type="match status" value="1"/>
</dbReference>
<dbReference type="InterPro" id="IPR041222">
    <property type="entry name" value="PriA_3primeBD"/>
</dbReference>
<gene>
    <name evidence="8" type="primary">priA</name>
    <name evidence="10" type="ORF">HNR73_007351</name>
</gene>
<evidence type="ECO:0000313" key="11">
    <source>
        <dbReference type="Proteomes" id="UP000548476"/>
    </source>
</evidence>
<dbReference type="Pfam" id="PF17764">
    <property type="entry name" value="PriA_3primeBD"/>
    <property type="match status" value="1"/>
</dbReference>
<feature type="binding site" evidence="8">
    <location>
        <position position="420"/>
    </location>
    <ligand>
        <name>Zn(2+)</name>
        <dbReference type="ChEBI" id="CHEBI:29105"/>
        <label>1</label>
    </ligand>
</feature>
<dbReference type="PANTHER" id="PTHR30580">
    <property type="entry name" value="PRIMOSOMAL PROTEIN N"/>
    <property type="match status" value="1"/>
</dbReference>
<dbReference type="GO" id="GO:0006302">
    <property type="term" value="P:double-strand break repair"/>
    <property type="evidence" value="ECO:0007669"/>
    <property type="project" value="InterPro"/>
</dbReference>
<protein>
    <recommendedName>
        <fullName evidence="8">Probable replication restart protein PriA</fullName>
    </recommendedName>
    <alternativeName>
        <fullName evidence="8">Putative ATP-dependent DNA helicase PriA</fullName>
    </alternativeName>
</protein>
<evidence type="ECO:0000256" key="1">
    <source>
        <dbReference type="ARBA" id="ARBA00022515"/>
    </source>
</evidence>
<evidence type="ECO:0000256" key="5">
    <source>
        <dbReference type="ARBA" id="ARBA00022833"/>
    </source>
</evidence>
<feature type="binding site" evidence="8">
    <location>
        <position position="423"/>
    </location>
    <ligand>
        <name>Zn(2+)</name>
        <dbReference type="ChEBI" id="CHEBI:29105"/>
        <label>1</label>
    </ligand>
</feature>
<feature type="binding site" evidence="8">
    <location>
        <position position="381"/>
    </location>
    <ligand>
        <name>Zn(2+)</name>
        <dbReference type="ChEBI" id="CHEBI:29105"/>
        <label>1</label>
    </ligand>
</feature>
<dbReference type="GO" id="GO:0043138">
    <property type="term" value="F:3'-5' DNA helicase activity"/>
    <property type="evidence" value="ECO:0007669"/>
    <property type="project" value="TreeGrafter"/>
</dbReference>
<comment type="caution">
    <text evidence="10">The sequence shown here is derived from an EMBL/GenBank/DDBJ whole genome shotgun (WGS) entry which is preliminary data.</text>
</comment>
<dbReference type="InterPro" id="IPR042115">
    <property type="entry name" value="PriA_3primeBD_sf"/>
</dbReference>